<dbReference type="PATRIC" id="fig|1183438.3.peg.3930"/>
<accession>U5QRG2</accession>
<protein>
    <submittedName>
        <fullName evidence="2">Sensory box/GGDEF family protein</fullName>
    </submittedName>
</protein>
<dbReference type="GO" id="GO:0071111">
    <property type="term" value="F:cyclic-guanylate-specific phosphodiesterase activity"/>
    <property type="evidence" value="ECO:0007669"/>
    <property type="project" value="InterPro"/>
</dbReference>
<dbReference type="PANTHER" id="PTHR33121">
    <property type="entry name" value="CYCLIC DI-GMP PHOSPHODIESTERASE PDEF"/>
    <property type="match status" value="1"/>
</dbReference>
<dbReference type="SUPFAM" id="SSF141868">
    <property type="entry name" value="EAL domain-like"/>
    <property type="match status" value="1"/>
</dbReference>
<dbReference type="HOGENOM" id="CLU_000445_70_50_3"/>
<dbReference type="KEGG" id="glj:GKIL_3993"/>
<dbReference type="SMART" id="SM00052">
    <property type="entry name" value="EAL"/>
    <property type="match status" value="1"/>
</dbReference>
<dbReference type="EMBL" id="CP003587">
    <property type="protein sequence ID" value="AGY60239.1"/>
    <property type="molecule type" value="Genomic_DNA"/>
</dbReference>
<dbReference type="Gene3D" id="3.20.20.450">
    <property type="entry name" value="EAL domain"/>
    <property type="match status" value="1"/>
</dbReference>
<organism evidence="2 3">
    <name type="scientific">Gloeobacter kilaueensis (strain ATCC BAA-2537 / CCAP 1431/1 / ULC 316 / JS1)</name>
    <dbReference type="NCBI Taxonomy" id="1183438"/>
    <lineage>
        <taxon>Bacteria</taxon>
        <taxon>Bacillati</taxon>
        <taxon>Cyanobacteriota</taxon>
        <taxon>Cyanophyceae</taxon>
        <taxon>Gloeobacterales</taxon>
        <taxon>Gloeobacteraceae</taxon>
        <taxon>Gloeobacter</taxon>
    </lineage>
</organism>
<sequence length="300" mass="33413">MLDQTVNIPNCAVIQQALLEDRFELWFQPVYRAATGAVVHNEALLRLRDGDGGVLLPGRFLPLAEQAGLMRELDLRVIEKAIAFLQQEDRLCLSVNLSGESLADPGFAGLVIERLGGAAIAPERLGFELKEKDVLADLDAARTWIAVLKKFGCPIALDDFGFNLTACEYLRDLPVDVVKIDGRFIRSLKAEPLYRTLVQAMNSVVHACGKRTLAESVEDAETLGLLRQLKVDYLQGYHLKRPDAATTATATAALRYPARVLLALAALYLFKSALNINLFEDFHLWELPLVLLRWFWPNLS</sequence>
<dbReference type="eggNOG" id="COG5001">
    <property type="taxonomic scope" value="Bacteria"/>
</dbReference>
<evidence type="ECO:0000313" key="3">
    <source>
        <dbReference type="Proteomes" id="UP000017396"/>
    </source>
</evidence>
<dbReference type="Proteomes" id="UP000017396">
    <property type="component" value="Chromosome"/>
</dbReference>
<name>U5QRG2_GLOK1</name>
<evidence type="ECO:0000259" key="1">
    <source>
        <dbReference type="PROSITE" id="PS50883"/>
    </source>
</evidence>
<dbReference type="PROSITE" id="PS50883">
    <property type="entry name" value="EAL"/>
    <property type="match status" value="1"/>
</dbReference>
<gene>
    <name evidence="2" type="ORF">GKIL_3993</name>
</gene>
<dbReference type="InterPro" id="IPR001633">
    <property type="entry name" value="EAL_dom"/>
</dbReference>
<dbReference type="CDD" id="cd01948">
    <property type="entry name" value="EAL"/>
    <property type="match status" value="1"/>
</dbReference>
<dbReference type="STRING" id="1183438.GKIL_3993"/>
<feature type="domain" description="EAL" evidence="1">
    <location>
        <begin position="7"/>
        <end position="256"/>
    </location>
</feature>
<keyword evidence="3" id="KW-1185">Reference proteome</keyword>
<proteinExistence type="predicted"/>
<dbReference type="InterPro" id="IPR050706">
    <property type="entry name" value="Cyclic-di-GMP_PDE-like"/>
</dbReference>
<reference evidence="2 3" key="1">
    <citation type="journal article" date="2013" name="PLoS ONE">
        <title>Cultivation and Complete Genome Sequencing of Gloeobacter kilaueensis sp. nov., from a Lava Cave in Kilauea Caldera, Hawai'i.</title>
        <authorList>
            <person name="Saw J.H."/>
            <person name="Schatz M."/>
            <person name="Brown M.V."/>
            <person name="Kunkel D.D."/>
            <person name="Foster J.S."/>
            <person name="Shick H."/>
            <person name="Christensen S."/>
            <person name="Hou S."/>
            <person name="Wan X."/>
            <person name="Donachie S.P."/>
        </authorList>
    </citation>
    <scope>NUCLEOTIDE SEQUENCE [LARGE SCALE GENOMIC DNA]</scope>
    <source>
        <strain evidence="3">JS</strain>
    </source>
</reference>
<dbReference type="AlphaFoldDB" id="U5QRG2"/>
<dbReference type="PANTHER" id="PTHR33121:SF23">
    <property type="entry name" value="CYCLIC DI-GMP PHOSPHODIESTERASE PDEB"/>
    <property type="match status" value="1"/>
</dbReference>
<evidence type="ECO:0000313" key="2">
    <source>
        <dbReference type="EMBL" id="AGY60239.1"/>
    </source>
</evidence>
<dbReference type="InterPro" id="IPR035919">
    <property type="entry name" value="EAL_sf"/>
</dbReference>
<dbReference type="Pfam" id="PF00563">
    <property type="entry name" value="EAL"/>
    <property type="match status" value="1"/>
</dbReference>